<accession>A0A2Y9ANC3</accession>
<evidence type="ECO:0000313" key="5">
    <source>
        <dbReference type="Proteomes" id="UP000251571"/>
    </source>
</evidence>
<dbReference type="AlphaFoldDB" id="A0A2Y9ANC3"/>
<dbReference type="PANTHER" id="PTHR37953:SF1">
    <property type="entry name" value="UPF0127 PROTEIN MJ1496"/>
    <property type="match status" value="1"/>
</dbReference>
<protein>
    <recommendedName>
        <fullName evidence="6">DUF192 domain-containing protein</fullName>
    </recommendedName>
</protein>
<evidence type="ECO:0000313" key="3">
    <source>
        <dbReference type="EMBL" id="SSA45870.1"/>
    </source>
</evidence>
<dbReference type="Proteomes" id="UP000251571">
    <property type="component" value="Unassembled WGS sequence"/>
</dbReference>
<feature type="signal peptide" evidence="1">
    <location>
        <begin position="1"/>
        <end position="22"/>
    </location>
</feature>
<reference evidence="2 4" key="2">
    <citation type="submission" date="2018-03" db="EMBL/GenBank/DDBJ databases">
        <title>Genomic Encyclopedia of Archaeal and Bacterial Type Strains, Phase II (KMG-II): from individual species to whole genera.</title>
        <authorList>
            <person name="Goeker M."/>
        </authorList>
    </citation>
    <scope>NUCLEOTIDE SEQUENCE [LARGE SCALE GENOMIC DNA]</scope>
    <source>
        <strain evidence="2 4">DSM 25227</strain>
    </source>
</reference>
<organism evidence="3 5">
    <name type="scientific">Jannaschia seohaensis</name>
    <dbReference type="NCBI Taxonomy" id="475081"/>
    <lineage>
        <taxon>Bacteria</taxon>
        <taxon>Pseudomonadati</taxon>
        <taxon>Pseudomonadota</taxon>
        <taxon>Alphaproteobacteria</taxon>
        <taxon>Rhodobacterales</taxon>
        <taxon>Roseobacteraceae</taxon>
        <taxon>Jannaschia</taxon>
    </lineage>
</organism>
<evidence type="ECO:0000256" key="1">
    <source>
        <dbReference type="SAM" id="SignalP"/>
    </source>
</evidence>
<keyword evidence="4" id="KW-1185">Reference proteome</keyword>
<dbReference type="InterPro" id="IPR038695">
    <property type="entry name" value="Saro_0823-like_sf"/>
</dbReference>
<dbReference type="Pfam" id="PF02643">
    <property type="entry name" value="DUF192"/>
    <property type="match status" value="1"/>
</dbReference>
<dbReference type="Proteomes" id="UP000245839">
    <property type="component" value="Unassembled WGS sequence"/>
</dbReference>
<dbReference type="EMBL" id="UETC01000004">
    <property type="protein sequence ID" value="SSA45870.1"/>
    <property type="molecule type" value="Genomic_DNA"/>
</dbReference>
<dbReference type="OrthoDB" id="9808290at2"/>
<reference evidence="3 5" key="1">
    <citation type="submission" date="2016-10" db="EMBL/GenBank/DDBJ databases">
        <authorList>
            <person name="Cai Z."/>
        </authorList>
    </citation>
    <scope>NUCLEOTIDE SEQUENCE [LARGE SCALE GENOMIC DNA]</scope>
    <source>
        <strain evidence="3 5">DSM 25227</strain>
    </source>
</reference>
<proteinExistence type="predicted"/>
<gene>
    <name evidence="2" type="ORF">BCF38_104139</name>
    <name evidence="3" type="ORF">SAMN05421539_104139</name>
</gene>
<dbReference type="PANTHER" id="PTHR37953">
    <property type="entry name" value="UPF0127 PROTEIN MJ1496"/>
    <property type="match status" value="1"/>
</dbReference>
<dbReference type="Gene3D" id="2.60.120.1140">
    <property type="entry name" value="Protein of unknown function DUF192"/>
    <property type="match status" value="1"/>
</dbReference>
<sequence length="157" mass="16997">MGILHRVIAAALAVAISGPALAACDPGRVDLRGDFGTVRFRVELALTPEEQARGLMFREEMARMAGMLFVYPRQQRLAFWMRNTLIPLDMIFLDETGTVINVHAEAVPLDETPILSEAPGLAVLEINGGMAATLGIGPGDELRSPAMPQDRAAWPCE</sequence>
<dbReference type="InterPro" id="IPR003795">
    <property type="entry name" value="DUF192"/>
</dbReference>
<evidence type="ECO:0000313" key="2">
    <source>
        <dbReference type="EMBL" id="PWJ19208.1"/>
    </source>
</evidence>
<keyword evidence="1" id="KW-0732">Signal</keyword>
<feature type="chain" id="PRO_5036326963" description="DUF192 domain-containing protein" evidence="1">
    <location>
        <begin position="23"/>
        <end position="157"/>
    </location>
</feature>
<evidence type="ECO:0000313" key="4">
    <source>
        <dbReference type="Proteomes" id="UP000245839"/>
    </source>
</evidence>
<dbReference type="EMBL" id="QGDJ01000004">
    <property type="protein sequence ID" value="PWJ19208.1"/>
    <property type="molecule type" value="Genomic_DNA"/>
</dbReference>
<dbReference type="RefSeq" id="WP_109564317.1">
    <property type="nucleotide sequence ID" value="NZ_QGDJ01000004.1"/>
</dbReference>
<name>A0A2Y9ANC3_9RHOB</name>
<evidence type="ECO:0008006" key="6">
    <source>
        <dbReference type="Google" id="ProtNLM"/>
    </source>
</evidence>
<dbReference type="PROSITE" id="PS51257">
    <property type="entry name" value="PROKAR_LIPOPROTEIN"/>
    <property type="match status" value="1"/>
</dbReference>